<dbReference type="InterPro" id="IPR037465">
    <property type="entry name" value="YlxR"/>
</dbReference>
<sequence length="129" mass="13353">MAHRPESPVRPDDVPSPGPVRTCIGCRARVTKSELLRVTAGSGPDGRPAVVPDPDGTAPGRGAHLHPTTGCYDLAVRRKAFSRALRISPGAGGVSSAPVGEYVASRAAAAPHEPSDPTDPLNRDWSNSS</sequence>
<gene>
    <name evidence="3" type="ORF">FHP29_04335</name>
</gene>
<evidence type="ECO:0000313" key="3">
    <source>
        <dbReference type="EMBL" id="TNM45053.1"/>
    </source>
</evidence>
<feature type="compositionally biased region" description="Basic and acidic residues" evidence="1">
    <location>
        <begin position="1"/>
        <end position="13"/>
    </location>
</feature>
<dbReference type="OrthoDB" id="5244965at2"/>
<name>A0A5C4WAC1_9ACTN</name>
<comment type="caution">
    <text evidence="3">The sequence shown here is derived from an EMBL/GenBank/DDBJ whole genome shotgun (WGS) entry which is preliminary data.</text>
</comment>
<dbReference type="InterPro" id="IPR035931">
    <property type="entry name" value="YlxR-like_sf"/>
</dbReference>
<evidence type="ECO:0000313" key="4">
    <source>
        <dbReference type="Proteomes" id="UP000313231"/>
    </source>
</evidence>
<proteinExistence type="predicted"/>
<dbReference type="AlphaFoldDB" id="A0A5C4WAC1"/>
<dbReference type="EMBL" id="VDMP01000017">
    <property type="protein sequence ID" value="TNM45053.1"/>
    <property type="molecule type" value="Genomic_DNA"/>
</dbReference>
<organism evidence="3 4">
    <name type="scientific">Nocardioides albidus</name>
    <dbReference type="NCBI Taxonomy" id="1517589"/>
    <lineage>
        <taxon>Bacteria</taxon>
        <taxon>Bacillati</taxon>
        <taxon>Actinomycetota</taxon>
        <taxon>Actinomycetes</taxon>
        <taxon>Propionibacteriales</taxon>
        <taxon>Nocardioidaceae</taxon>
        <taxon>Nocardioides</taxon>
    </lineage>
</organism>
<dbReference type="Gene3D" id="3.30.1230.10">
    <property type="entry name" value="YlxR-like"/>
    <property type="match status" value="1"/>
</dbReference>
<dbReference type="InterPro" id="IPR007393">
    <property type="entry name" value="YlxR_dom"/>
</dbReference>
<dbReference type="PANTHER" id="PTHR34215">
    <property type="entry name" value="BLL0784 PROTEIN"/>
    <property type="match status" value="1"/>
</dbReference>
<feature type="region of interest" description="Disordered" evidence="1">
    <location>
        <begin position="105"/>
        <end position="129"/>
    </location>
</feature>
<dbReference type="RefSeq" id="WP_139621634.1">
    <property type="nucleotide sequence ID" value="NZ_VDMP01000017.1"/>
</dbReference>
<feature type="domain" description="YlxR" evidence="2">
    <location>
        <begin position="21"/>
        <end position="87"/>
    </location>
</feature>
<keyword evidence="4" id="KW-1185">Reference proteome</keyword>
<evidence type="ECO:0000256" key="1">
    <source>
        <dbReference type="SAM" id="MobiDB-lite"/>
    </source>
</evidence>
<dbReference type="Pfam" id="PF04296">
    <property type="entry name" value="YlxR"/>
    <property type="match status" value="1"/>
</dbReference>
<dbReference type="Proteomes" id="UP000313231">
    <property type="component" value="Unassembled WGS sequence"/>
</dbReference>
<reference evidence="3 4" key="1">
    <citation type="journal article" date="2016" name="Int. J. Syst. Evol. Microbiol.">
        <title>Nocardioides albidus sp. nov., an actinobacterium isolated from garden soil.</title>
        <authorList>
            <person name="Singh H."/>
            <person name="Du J."/>
            <person name="Trinh H."/>
            <person name="Won K."/>
            <person name="Yang J.E."/>
            <person name="Yin C."/>
            <person name="Kook M."/>
            <person name="Yi T.H."/>
        </authorList>
    </citation>
    <scope>NUCLEOTIDE SEQUENCE [LARGE SCALE GENOMIC DNA]</scope>
    <source>
        <strain evidence="3 4">CCTCC AB 2015297</strain>
    </source>
</reference>
<protein>
    <submittedName>
        <fullName evidence="3">YlxR family protein</fullName>
    </submittedName>
</protein>
<accession>A0A5C4WAC1</accession>
<dbReference type="PANTHER" id="PTHR34215:SF1">
    <property type="entry name" value="YLXR DOMAIN-CONTAINING PROTEIN"/>
    <property type="match status" value="1"/>
</dbReference>
<feature type="region of interest" description="Disordered" evidence="1">
    <location>
        <begin position="1"/>
        <end position="20"/>
    </location>
</feature>
<dbReference type="SUPFAM" id="SSF64376">
    <property type="entry name" value="YlxR-like"/>
    <property type="match status" value="1"/>
</dbReference>
<evidence type="ECO:0000259" key="2">
    <source>
        <dbReference type="Pfam" id="PF04296"/>
    </source>
</evidence>
<feature type="region of interest" description="Disordered" evidence="1">
    <location>
        <begin position="39"/>
        <end position="65"/>
    </location>
</feature>